<dbReference type="InterPro" id="IPR012338">
    <property type="entry name" value="Beta-lactam/transpept-like"/>
</dbReference>
<evidence type="ECO:0000313" key="5">
    <source>
        <dbReference type="EMBL" id="RAW12952.1"/>
    </source>
</evidence>
<evidence type="ECO:0000256" key="2">
    <source>
        <dbReference type="ARBA" id="ARBA00023136"/>
    </source>
</evidence>
<keyword evidence="2" id="KW-0472">Membrane</keyword>
<dbReference type="Pfam" id="PF00144">
    <property type="entry name" value="Beta-lactamase"/>
    <property type="match status" value="1"/>
</dbReference>
<name>A0A329QNK8_9BACL</name>
<dbReference type="InterPro" id="IPR050491">
    <property type="entry name" value="AmpC-like"/>
</dbReference>
<dbReference type="SUPFAM" id="SSF56601">
    <property type="entry name" value="beta-lactamase/transpeptidase-like"/>
    <property type="match status" value="1"/>
</dbReference>
<reference evidence="5 6" key="1">
    <citation type="submission" date="2018-04" db="EMBL/GenBank/DDBJ databases">
        <title>Paenibacillus taichungensis Genome sequencing and assembly.</title>
        <authorList>
            <person name="Xu J."/>
            <person name="Rensing C."/>
            <person name="Mazhar H.S."/>
        </authorList>
    </citation>
    <scope>NUCLEOTIDE SEQUENCE [LARGE SCALE GENOMIC DNA]</scope>
    <source>
        <strain evidence="5 6">NC1</strain>
    </source>
</reference>
<dbReference type="PANTHER" id="PTHR46825:SF11">
    <property type="entry name" value="PENICILLIN-BINDING PROTEIN 4"/>
    <property type="match status" value="1"/>
</dbReference>
<comment type="subcellular location">
    <subcellularLocation>
        <location evidence="1">Membrane</location>
    </subcellularLocation>
</comment>
<accession>A0A329QNK8</accession>
<evidence type="ECO:0000256" key="1">
    <source>
        <dbReference type="ARBA" id="ARBA00004370"/>
    </source>
</evidence>
<proteinExistence type="predicted"/>
<sequence>MIQQEKMKVLKRIVKKRTSIAALTLLLTMLAPLSAIAAPAAMNNNSNLTYEATKKAVIEKAKLLTETYGTTSLQYALIEGGEIVVSGQTGKNDINDKAPLTSNTIYGIGSTSKMMLTAAVMKLVDKAKIDLDVPVVNYMPDFKMKDNRYKQITPRMLLNHSSGLLGSSFSNATLYGDNDTYLHDTFLDQLANQTLKADPGAYSVYSNDGFTLAEILVERVSGLGYTEFIHKYFTEPLDMNHTKTPQDVVDPAEMAGIYSPFYEGQLPKENYNIIATGGLYSTAEDLVKFSRIFTGEVNGILSSKSVEAMAQEEYRRGMWPEDSDTFMSYGLGWDSVNMFPFNEYGIKAVMKGGDTQSYHSSLVVLPEYNMAAAVISSGGSSATNQFIANELLLSALEEKDMITERKPEKSFGVPVKADMPKGISKFAGIYGGNNSVSKIKINEAGQMTVSTLTAPGNPVQEYTYTADGTFVNNEGTDKLKFVVEKNGKTYLWSRSYISVPGLGQLAFSEYNAEKLEANKLSKEINAAWAKRDGKKYYLVNEKYTSMAYLNASSILSIHMNKETPGYMSNHKITGVNEAANSLQIPGTAGRDTMDIHFSEKNGGEYLTALGYVYASEELVKPIYSGKQSATTIQADGYAKWFSVPATAKGKMMTVKMPAKGAFAVYDQTGICINHSVVSGKNDVVLPENGRIVFAGEAGSKFEISLKK</sequence>
<dbReference type="InterPro" id="IPR001466">
    <property type="entry name" value="Beta-lactam-related"/>
</dbReference>
<dbReference type="AlphaFoldDB" id="A0A329QNK8"/>
<gene>
    <name evidence="5" type="ORF">DC345_22000</name>
</gene>
<evidence type="ECO:0000259" key="4">
    <source>
        <dbReference type="Pfam" id="PF00144"/>
    </source>
</evidence>
<dbReference type="GO" id="GO:0016020">
    <property type="term" value="C:membrane"/>
    <property type="evidence" value="ECO:0007669"/>
    <property type="project" value="UniProtKB-SubCell"/>
</dbReference>
<dbReference type="Gene3D" id="3.40.710.10">
    <property type="entry name" value="DD-peptidase/beta-lactamase superfamily"/>
    <property type="match status" value="1"/>
</dbReference>
<feature type="signal peptide" evidence="3">
    <location>
        <begin position="1"/>
        <end position="37"/>
    </location>
</feature>
<dbReference type="PANTHER" id="PTHR46825">
    <property type="entry name" value="D-ALANYL-D-ALANINE-CARBOXYPEPTIDASE/ENDOPEPTIDASE AMPH"/>
    <property type="match status" value="1"/>
</dbReference>
<keyword evidence="5" id="KW-0378">Hydrolase</keyword>
<dbReference type="GO" id="GO:0016787">
    <property type="term" value="F:hydrolase activity"/>
    <property type="evidence" value="ECO:0007669"/>
    <property type="project" value="UniProtKB-KW"/>
</dbReference>
<feature type="chain" id="PRO_5016301918" evidence="3">
    <location>
        <begin position="38"/>
        <end position="707"/>
    </location>
</feature>
<feature type="domain" description="Beta-lactamase-related" evidence="4">
    <location>
        <begin position="65"/>
        <end position="395"/>
    </location>
</feature>
<keyword evidence="3" id="KW-0732">Signal</keyword>
<comment type="caution">
    <text evidence="5">The sequence shown here is derived from an EMBL/GenBank/DDBJ whole genome shotgun (WGS) entry which is preliminary data.</text>
</comment>
<protein>
    <submittedName>
        <fullName evidence="5">Serine hydrolase</fullName>
    </submittedName>
</protein>
<evidence type="ECO:0000256" key="3">
    <source>
        <dbReference type="SAM" id="SignalP"/>
    </source>
</evidence>
<dbReference type="RefSeq" id="WP_113054924.1">
    <property type="nucleotide sequence ID" value="NZ_QEVW01000014.1"/>
</dbReference>
<dbReference type="EMBL" id="QEVW01000014">
    <property type="protein sequence ID" value="RAW12952.1"/>
    <property type="molecule type" value="Genomic_DNA"/>
</dbReference>
<dbReference type="Proteomes" id="UP000250642">
    <property type="component" value="Unassembled WGS sequence"/>
</dbReference>
<organism evidence="5 6">
    <name type="scientific">Paenibacillus taichungensis</name>
    <dbReference type="NCBI Taxonomy" id="484184"/>
    <lineage>
        <taxon>Bacteria</taxon>
        <taxon>Bacillati</taxon>
        <taxon>Bacillota</taxon>
        <taxon>Bacilli</taxon>
        <taxon>Bacillales</taxon>
        <taxon>Paenibacillaceae</taxon>
        <taxon>Paenibacillus</taxon>
    </lineage>
</organism>
<evidence type="ECO:0000313" key="6">
    <source>
        <dbReference type="Proteomes" id="UP000250642"/>
    </source>
</evidence>